<dbReference type="KEGG" id="vcop:MM50RIKEN_16950"/>
<dbReference type="AlphaFoldDB" id="A0A810Q6N6"/>
<evidence type="ECO:0000256" key="5">
    <source>
        <dbReference type="ARBA" id="ARBA00023136"/>
    </source>
</evidence>
<dbReference type="GO" id="GO:0005886">
    <property type="term" value="C:plasma membrane"/>
    <property type="evidence" value="ECO:0007669"/>
    <property type="project" value="UniProtKB-SubCell"/>
</dbReference>
<sequence length="122" mass="12762">MTAWLLPLAVGFATGILSAWGVGGGTLLLLCMTLLLGVDQRTAQTINLLYFLPTAGMGLLSHGKSGLLEKSVLRSAIPAGLIAAALAAWLSFSVDTELLRRPFGVYLLAAGICILLQKPTKP</sequence>
<reference evidence="7" key="1">
    <citation type="submission" date="2020-09" db="EMBL/GenBank/DDBJ databases">
        <title>New species isolated from human feces.</title>
        <authorList>
            <person name="Kitahara M."/>
            <person name="Shigeno Y."/>
            <person name="Shime M."/>
            <person name="Matsumoto Y."/>
            <person name="Nakamura S."/>
            <person name="Motooka D."/>
            <person name="Fukuoka S."/>
            <person name="Nishikawa H."/>
            <person name="Benno Y."/>
        </authorList>
    </citation>
    <scope>NUCLEOTIDE SEQUENCE</scope>
    <source>
        <strain evidence="7">MM50</strain>
    </source>
</reference>
<organism evidence="7 8">
    <name type="scientific">Vescimonas coprocola</name>
    <dbReference type="NCBI Taxonomy" id="2714355"/>
    <lineage>
        <taxon>Bacteria</taxon>
        <taxon>Bacillati</taxon>
        <taxon>Bacillota</taxon>
        <taxon>Clostridia</taxon>
        <taxon>Eubacteriales</taxon>
        <taxon>Oscillospiraceae</taxon>
        <taxon>Vescimonas</taxon>
    </lineage>
</organism>
<dbReference type="InterPro" id="IPR002781">
    <property type="entry name" value="TM_pro_TauE-like"/>
</dbReference>
<evidence type="ECO:0000256" key="1">
    <source>
        <dbReference type="ARBA" id="ARBA00004141"/>
    </source>
</evidence>
<keyword evidence="6" id="KW-1003">Cell membrane</keyword>
<dbReference type="PANTHER" id="PTHR43701:SF2">
    <property type="entry name" value="MEMBRANE TRANSPORTER PROTEIN YJNA-RELATED"/>
    <property type="match status" value="1"/>
</dbReference>
<dbReference type="Pfam" id="PF01925">
    <property type="entry name" value="TauE"/>
    <property type="match status" value="1"/>
</dbReference>
<gene>
    <name evidence="7" type="ORF">MM50RIKEN_16950</name>
</gene>
<dbReference type="EMBL" id="AP023418">
    <property type="protein sequence ID" value="BCK81932.1"/>
    <property type="molecule type" value="Genomic_DNA"/>
</dbReference>
<keyword evidence="5 6" id="KW-0472">Membrane</keyword>
<dbReference type="InterPro" id="IPR051598">
    <property type="entry name" value="TSUP/Inactive_protease-like"/>
</dbReference>
<dbReference type="RefSeq" id="WP_213540576.1">
    <property type="nucleotide sequence ID" value="NZ_AP023418.1"/>
</dbReference>
<name>A0A810Q6N6_9FIRM</name>
<comment type="similarity">
    <text evidence="2 6">Belongs to the 4-toluene sulfonate uptake permease (TSUP) (TC 2.A.102) family.</text>
</comment>
<comment type="subcellular location">
    <subcellularLocation>
        <location evidence="6">Cell membrane</location>
        <topology evidence="6">Multi-pass membrane protein</topology>
    </subcellularLocation>
    <subcellularLocation>
        <location evidence="1">Membrane</location>
        <topology evidence="1">Multi-pass membrane protein</topology>
    </subcellularLocation>
</comment>
<feature type="transmembrane region" description="Helical" evidence="6">
    <location>
        <begin position="72"/>
        <end position="92"/>
    </location>
</feature>
<evidence type="ECO:0000256" key="2">
    <source>
        <dbReference type="ARBA" id="ARBA00009142"/>
    </source>
</evidence>
<accession>A0A810Q6N6</accession>
<keyword evidence="8" id="KW-1185">Reference proteome</keyword>
<keyword evidence="4 6" id="KW-1133">Transmembrane helix</keyword>
<evidence type="ECO:0000256" key="6">
    <source>
        <dbReference type="RuleBase" id="RU363041"/>
    </source>
</evidence>
<dbReference type="PANTHER" id="PTHR43701">
    <property type="entry name" value="MEMBRANE TRANSPORTER PROTEIN MJ0441-RELATED"/>
    <property type="match status" value="1"/>
</dbReference>
<evidence type="ECO:0000256" key="3">
    <source>
        <dbReference type="ARBA" id="ARBA00022692"/>
    </source>
</evidence>
<dbReference type="Proteomes" id="UP000681035">
    <property type="component" value="Chromosome"/>
</dbReference>
<evidence type="ECO:0000256" key="4">
    <source>
        <dbReference type="ARBA" id="ARBA00022989"/>
    </source>
</evidence>
<protein>
    <recommendedName>
        <fullName evidence="6">Probable membrane transporter protein</fullName>
    </recommendedName>
</protein>
<proteinExistence type="inferred from homology"/>
<keyword evidence="3 6" id="KW-0812">Transmembrane</keyword>
<evidence type="ECO:0000313" key="7">
    <source>
        <dbReference type="EMBL" id="BCK81932.1"/>
    </source>
</evidence>
<evidence type="ECO:0000313" key="8">
    <source>
        <dbReference type="Proteomes" id="UP000681035"/>
    </source>
</evidence>
<feature type="transmembrane region" description="Helical" evidence="6">
    <location>
        <begin position="43"/>
        <end position="60"/>
    </location>
</feature>